<reference evidence="3 4" key="1">
    <citation type="submission" date="2024-04" db="EMBL/GenBank/DDBJ databases">
        <title>Draft genome sequence of Sessilibacter corallicola NBRC 116591.</title>
        <authorList>
            <person name="Miyakawa T."/>
            <person name="Kusuya Y."/>
            <person name="Miura T."/>
        </authorList>
    </citation>
    <scope>NUCLEOTIDE SEQUENCE [LARGE SCALE GENOMIC DNA]</scope>
    <source>
        <strain evidence="3 4">KU-00831-HH</strain>
    </source>
</reference>
<accession>A0ABQ0AEC1</accession>
<sequence length="449" mass="48710">MSDTASKAIEHTPSNLSSIQSKNPSFRKNKLHVALGICACLMGGEAFAQSSSQLDARLIELEKEIKELKTEIATQEKKGVVIKKGTRFQYGGFIKADFIASDFSDGDRALASVGDDLLVPSVIPVGNDDAPDDITFDSHVKHSRFWFKTTTDVGQGTVTSYIETDFNSGVDERITNQASNGLRHAFLSWKYNESDSLLVGQTWSTFFNVAALPETIDFVGPSAGSLFTRQPQIRWTKGLGNGSSFMLAAENPSSSLYDGGVGFGSNQFDSNTLPDLVARYNGKAGNFNYSLAVVGREIAYSSGGIEEDEYGAAVNFTGIYKFDGGDNIRISLSQGTLGRYIALAGFRDGAIEADGDIDLIDTTGGFISYQHFWNKKLRSTFTYAISTADNPDSVGGSVNETLTNANASLLYSPVPKLTFGVGYIYAERELEDGTDGDLNRLQFTSKWVF</sequence>
<gene>
    <name evidence="3" type="ORF">NBRC116591_38110</name>
</gene>
<comment type="caution">
    <text evidence="3">The sequence shown here is derived from an EMBL/GenBank/DDBJ whole genome shotgun (WGS) entry which is preliminary data.</text>
</comment>
<protein>
    <submittedName>
        <fullName evidence="3">DcaP family trimeric outer membrane transporter</fullName>
    </submittedName>
</protein>
<dbReference type="Pfam" id="PF19577">
    <property type="entry name" value="DcaP"/>
    <property type="match status" value="1"/>
</dbReference>
<feature type="compositionally biased region" description="Polar residues" evidence="2">
    <location>
        <begin position="12"/>
        <end position="22"/>
    </location>
</feature>
<evidence type="ECO:0000256" key="2">
    <source>
        <dbReference type="SAM" id="MobiDB-lite"/>
    </source>
</evidence>
<dbReference type="EMBL" id="BAABWN010000017">
    <property type="protein sequence ID" value="GAA6169999.1"/>
    <property type="molecule type" value="Genomic_DNA"/>
</dbReference>
<evidence type="ECO:0000313" key="4">
    <source>
        <dbReference type="Proteomes" id="UP001465153"/>
    </source>
</evidence>
<name>A0ABQ0AEC1_9GAMM</name>
<dbReference type="SUPFAM" id="SSF56935">
    <property type="entry name" value="Porins"/>
    <property type="match status" value="1"/>
</dbReference>
<dbReference type="InterPro" id="IPR045748">
    <property type="entry name" value="DcaP"/>
</dbReference>
<keyword evidence="4" id="KW-1185">Reference proteome</keyword>
<proteinExistence type="predicted"/>
<feature type="region of interest" description="Disordered" evidence="2">
    <location>
        <begin position="1"/>
        <end position="22"/>
    </location>
</feature>
<organism evidence="3 4">
    <name type="scientific">Sessilibacter corallicola</name>
    <dbReference type="NCBI Taxonomy" id="2904075"/>
    <lineage>
        <taxon>Bacteria</taxon>
        <taxon>Pseudomonadati</taxon>
        <taxon>Pseudomonadota</taxon>
        <taxon>Gammaproteobacteria</taxon>
        <taxon>Cellvibrionales</taxon>
        <taxon>Cellvibrionaceae</taxon>
        <taxon>Sessilibacter</taxon>
    </lineage>
</organism>
<dbReference type="RefSeq" id="WP_353304364.1">
    <property type="nucleotide sequence ID" value="NZ_BAABWN010000017.1"/>
</dbReference>
<keyword evidence="1" id="KW-0175">Coiled coil</keyword>
<evidence type="ECO:0000313" key="3">
    <source>
        <dbReference type="EMBL" id="GAA6169999.1"/>
    </source>
</evidence>
<evidence type="ECO:0000256" key="1">
    <source>
        <dbReference type="SAM" id="Coils"/>
    </source>
</evidence>
<feature type="coiled-coil region" evidence="1">
    <location>
        <begin position="51"/>
        <end position="78"/>
    </location>
</feature>
<dbReference type="Proteomes" id="UP001465153">
    <property type="component" value="Unassembled WGS sequence"/>
</dbReference>